<dbReference type="SMART" id="SM00347">
    <property type="entry name" value="HTH_MARR"/>
    <property type="match status" value="1"/>
</dbReference>
<evidence type="ECO:0000313" key="2">
    <source>
        <dbReference type="EMBL" id="NIF21704.1"/>
    </source>
</evidence>
<comment type="caution">
    <text evidence="2">The sequence shown here is derived from an EMBL/GenBank/DDBJ whole genome shotgun (WGS) entry which is preliminary data.</text>
</comment>
<dbReference type="Proteomes" id="UP001515683">
    <property type="component" value="Unassembled WGS sequence"/>
</dbReference>
<dbReference type="InterPro" id="IPR036388">
    <property type="entry name" value="WH-like_DNA-bd_sf"/>
</dbReference>
<keyword evidence="3" id="KW-1185">Reference proteome</keyword>
<protein>
    <submittedName>
        <fullName evidence="2">MarR family transcriptional regulator</fullName>
    </submittedName>
</protein>
<sequence length="135" mass="15135">MKKSAMQDQEYAALADFRATLRQFLAFSEGEAKEVGLTPQQHQALLAIRAAKPGEATIGFVANRLILQPHSASGLVRRLEELEMLERVPCEDDQRKTLLQLTAKAEALLESLSTVHLEELRRLKPLLIDLITRFG</sequence>
<evidence type="ECO:0000313" key="3">
    <source>
        <dbReference type="Proteomes" id="UP001515683"/>
    </source>
</evidence>
<dbReference type="Pfam" id="PF12802">
    <property type="entry name" value="MarR_2"/>
    <property type="match status" value="1"/>
</dbReference>
<dbReference type="PANTHER" id="PTHR33164">
    <property type="entry name" value="TRANSCRIPTIONAL REGULATOR, MARR FAMILY"/>
    <property type="match status" value="1"/>
</dbReference>
<dbReference type="PROSITE" id="PS50995">
    <property type="entry name" value="HTH_MARR_2"/>
    <property type="match status" value="1"/>
</dbReference>
<dbReference type="PANTHER" id="PTHR33164:SF43">
    <property type="entry name" value="HTH-TYPE TRANSCRIPTIONAL REPRESSOR YETL"/>
    <property type="match status" value="1"/>
</dbReference>
<dbReference type="InterPro" id="IPR036390">
    <property type="entry name" value="WH_DNA-bd_sf"/>
</dbReference>
<proteinExistence type="predicted"/>
<feature type="domain" description="HTH marR-type" evidence="1">
    <location>
        <begin position="1"/>
        <end position="135"/>
    </location>
</feature>
<dbReference type="EMBL" id="VWXF01000003">
    <property type="protein sequence ID" value="NIF21704.1"/>
    <property type="molecule type" value="Genomic_DNA"/>
</dbReference>
<accession>A0ABX0RE16</accession>
<dbReference type="RefSeq" id="WP_205297295.1">
    <property type="nucleotide sequence ID" value="NZ_VWXF01000003.1"/>
</dbReference>
<dbReference type="Gene3D" id="1.10.10.10">
    <property type="entry name" value="Winged helix-like DNA-binding domain superfamily/Winged helix DNA-binding domain"/>
    <property type="match status" value="1"/>
</dbReference>
<dbReference type="InterPro" id="IPR000835">
    <property type="entry name" value="HTH_MarR-typ"/>
</dbReference>
<dbReference type="InterPro" id="IPR039422">
    <property type="entry name" value="MarR/SlyA-like"/>
</dbReference>
<organism evidence="2 3">
    <name type="scientific">Candidatus Pantoea multigeneris</name>
    <dbReference type="NCBI Taxonomy" id="2608357"/>
    <lineage>
        <taxon>Bacteria</taxon>
        <taxon>Pseudomonadati</taxon>
        <taxon>Pseudomonadota</taxon>
        <taxon>Gammaproteobacteria</taxon>
        <taxon>Enterobacterales</taxon>
        <taxon>Erwiniaceae</taxon>
        <taxon>Pantoea</taxon>
    </lineage>
</organism>
<reference evidence="2 3" key="1">
    <citation type="journal article" date="2019" name="bioRxiv">
        <title>Bacteria contribute to plant secondary compound degradation in a generalist herbivore system.</title>
        <authorList>
            <person name="Francoeur C.B."/>
            <person name="Khadempour L."/>
            <person name="Moreira-Soto R.D."/>
            <person name="Gotting K."/>
            <person name="Book A.J."/>
            <person name="Pinto-Tomas A.A."/>
            <person name="Keefover-Ring K."/>
            <person name="Currie C.R."/>
        </authorList>
    </citation>
    <scope>NUCLEOTIDE SEQUENCE [LARGE SCALE GENOMIC DNA]</scope>
    <source>
        <strain evidence="2">Acro-835</strain>
    </source>
</reference>
<dbReference type="SUPFAM" id="SSF46785">
    <property type="entry name" value="Winged helix' DNA-binding domain"/>
    <property type="match status" value="1"/>
</dbReference>
<gene>
    <name evidence="2" type="ORF">F3J40_08870</name>
</gene>
<name>A0ABX0RE16_9GAMM</name>
<evidence type="ECO:0000259" key="1">
    <source>
        <dbReference type="PROSITE" id="PS50995"/>
    </source>
</evidence>